<keyword evidence="2" id="KW-0596">Phosphopantetheine</keyword>
<dbReference type="AlphaFoldDB" id="A0A1R0L0K2"/>
<dbReference type="NCBIfam" id="TIGR01733">
    <property type="entry name" value="AA-adenyl-dom"/>
    <property type="match status" value="1"/>
</dbReference>
<keyword evidence="3" id="KW-0597">Phosphoprotein</keyword>
<dbReference type="InterPro" id="IPR045851">
    <property type="entry name" value="AMP-bd_C_sf"/>
</dbReference>
<name>A0A1R0L0K2_9PSEU</name>
<dbReference type="Gene3D" id="3.30.559.10">
    <property type="entry name" value="Chloramphenicol acetyltransferase-like domain"/>
    <property type="match status" value="1"/>
</dbReference>
<dbReference type="OrthoDB" id="2472181at2"/>
<dbReference type="GO" id="GO:0044550">
    <property type="term" value="P:secondary metabolite biosynthetic process"/>
    <property type="evidence" value="ECO:0007669"/>
    <property type="project" value="TreeGrafter"/>
</dbReference>
<dbReference type="InterPro" id="IPR042099">
    <property type="entry name" value="ANL_N_sf"/>
</dbReference>
<dbReference type="SUPFAM" id="SSF56801">
    <property type="entry name" value="Acetyl-CoA synthetase-like"/>
    <property type="match status" value="1"/>
</dbReference>
<feature type="domain" description="Carrier" evidence="4">
    <location>
        <begin position="956"/>
        <end position="1030"/>
    </location>
</feature>
<keyword evidence="6" id="KW-1185">Reference proteome</keyword>
<dbReference type="PANTHER" id="PTHR45527:SF1">
    <property type="entry name" value="FATTY ACID SYNTHASE"/>
    <property type="match status" value="1"/>
</dbReference>
<gene>
    <name evidence="5" type="ORF">BS329_04875</name>
</gene>
<dbReference type="Gene3D" id="3.30.559.30">
    <property type="entry name" value="Nonribosomal peptide synthetase, condensation domain"/>
    <property type="match status" value="1"/>
</dbReference>
<dbReference type="RefSeq" id="WP_076156006.1">
    <property type="nucleotide sequence ID" value="NZ_JBEZVB010000028.1"/>
</dbReference>
<evidence type="ECO:0000313" key="6">
    <source>
        <dbReference type="Proteomes" id="UP000187486"/>
    </source>
</evidence>
<dbReference type="GO" id="GO:0031177">
    <property type="term" value="F:phosphopantetheine binding"/>
    <property type="evidence" value="ECO:0007669"/>
    <property type="project" value="InterPro"/>
</dbReference>
<evidence type="ECO:0000256" key="1">
    <source>
        <dbReference type="ARBA" id="ARBA00001957"/>
    </source>
</evidence>
<dbReference type="GO" id="GO:0043041">
    <property type="term" value="P:amino acid activation for nonribosomal peptide biosynthetic process"/>
    <property type="evidence" value="ECO:0007669"/>
    <property type="project" value="TreeGrafter"/>
</dbReference>
<dbReference type="EMBL" id="MQUQ01000003">
    <property type="protein sequence ID" value="OLZ55337.1"/>
    <property type="molecule type" value="Genomic_DNA"/>
</dbReference>
<dbReference type="Gene3D" id="3.30.300.30">
    <property type="match status" value="1"/>
</dbReference>
<evidence type="ECO:0000313" key="5">
    <source>
        <dbReference type="EMBL" id="OLZ55337.1"/>
    </source>
</evidence>
<dbReference type="Pfam" id="PF00550">
    <property type="entry name" value="PP-binding"/>
    <property type="match status" value="1"/>
</dbReference>
<accession>A0A1R0L0K2</accession>
<proteinExistence type="predicted"/>
<dbReference type="GO" id="GO:0003824">
    <property type="term" value="F:catalytic activity"/>
    <property type="evidence" value="ECO:0007669"/>
    <property type="project" value="InterPro"/>
</dbReference>
<dbReference type="InterPro" id="IPR000873">
    <property type="entry name" value="AMP-dep_synth/lig_dom"/>
</dbReference>
<dbReference type="InterPro" id="IPR006162">
    <property type="entry name" value="Ppantetheine_attach_site"/>
</dbReference>
<reference evidence="5 6" key="1">
    <citation type="submission" date="2016-01" db="EMBL/GenBank/DDBJ databases">
        <title>Amycolatopsis coloradensis genome sequencing and assembly.</title>
        <authorList>
            <person name="Mayilraj S."/>
        </authorList>
    </citation>
    <scope>NUCLEOTIDE SEQUENCE [LARGE SCALE GENOMIC DNA]</scope>
    <source>
        <strain evidence="5 6">DSM 44225</strain>
    </source>
</reference>
<dbReference type="Pfam" id="PF00668">
    <property type="entry name" value="Condensation"/>
    <property type="match status" value="1"/>
</dbReference>
<organism evidence="5 6">
    <name type="scientific">Amycolatopsis coloradensis</name>
    <dbReference type="NCBI Taxonomy" id="76021"/>
    <lineage>
        <taxon>Bacteria</taxon>
        <taxon>Bacillati</taxon>
        <taxon>Actinomycetota</taxon>
        <taxon>Actinomycetes</taxon>
        <taxon>Pseudonocardiales</taxon>
        <taxon>Pseudonocardiaceae</taxon>
        <taxon>Amycolatopsis</taxon>
    </lineage>
</organism>
<dbReference type="Proteomes" id="UP000187486">
    <property type="component" value="Unassembled WGS sequence"/>
</dbReference>
<evidence type="ECO:0000259" key="4">
    <source>
        <dbReference type="PROSITE" id="PS50075"/>
    </source>
</evidence>
<dbReference type="PROSITE" id="PS50075">
    <property type="entry name" value="CARRIER"/>
    <property type="match status" value="1"/>
</dbReference>
<dbReference type="SMART" id="SM00823">
    <property type="entry name" value="PKS_PP"/>
    <property type="match status" value="1"/>
</dbReference>
<dbReference type="InterPro" id="IPR036736">
    <property type="entry name" value="ACP-like_sf"/>
</dbReference>
<sequence>MSSELRSAGPIVLPLTDAQRELLALDRIVAVPHLYNIVVEAELDPALPPDTLAAAFAAVLDVQPALRMGLVDGQDGGGLLVAAGRETAGAFGEWAVPAAEFDACRAATLAELGATVFQVDRPPLVRAVHVRADDGTRAVLVLAVHHSVFDGYSVGVLLSELNTALRGGLDRETLIAEREAALDEELGRQLSEAGTERADTAAAALAERLRRAPATVLYPVPARPVETGFTGERREIRLTAEESGVVDRVCRELEISPFTYFSALHSVTLARHADVESVVFGATVMTRRTPRAYDLCGYFVNTVPLAVNVHWGQSFADFACDVVLPEVERVLMDSVVPLSKVARHVMPERAGNRNPIFTTLVTMQEPVTTAADAPVRSMRQHGNGTAKFDLLLWVRPSREGWILEVEHDLRLLPGPVVSGYVDSLRSAIAGTAYTGRGVTLRELFSDGPVVPALEGTPRFDCDFARRVLEVADADPAALAIEEGRTRVSYGELAARVRAVTGGLAERGVGPGDIVGVTADNLPDSVIAVLAVLARRAGYLPLDLELPAGRVAEMVGRARCRTVVGTGEVPGARVFGVGELLGTPTEPSEADHREYGVYAMFTSGSTGRPKGVLMANAPLANLTTWQIGALRMDADTRFLQYAPLGFDVSFQEIMPTLLAGGTLVSRRPVDRQDLPALARRVAVTGVTHVYLPSAALGAFTRSVRTAGDRLPDLRFLCVAGEQVVADEGVQRFFAERPHIALVNMYGPTETHVTTAAIFEASAQPWPVHAPIGRPLPAVSARVVDVTGHLAPCGVAGELMLGGVAPALGYVNDPERTAERFVDGEYRTGDQALVDDSGTLVYLGREDGQVKIRGYRVELGEIEAAANALDGVRRAVAAVGPEPGRRLLLFFVPAEDPAEPGEVRAALARRLPGYMVPAKVFPIDSVPTGFTGKLDRAALVRKAGDAAAGEPVVDGTEAPPTPLEAELRALWEDVLRVPVPLGGSLVEAGAHSLNVVTVLSQVADEYGVSVPVLDFFREPTVRALAAHVEVERGRP</sequence>
<evidence type="ECO:0000256" key="2">
    <source>
        <dbReference type="ARBA" id="ARBA00022450"/>
    </source>
</evidence>
<dbReference type="PROSITE" id="PS00012">
    <property type="entry name" value="PHOSPHOPANTETHEINE"/>
    <property type="match status" value="1"/>
</dbReference>
<evidence type="ECO:0000256" key="3">
    <source>
        <dbReference type="ARBA" id="ARBA00022553"/>
    </source>
</evidence>
<dbReference type="GO" id="GO:0005737">
    <property type="term" value="C:cytoplasm"/>
    <property type="evidence" value="ECO:0007669"/>
    <property type="project" value="TreeGrafter"/>
</dbReference>
<protein>
    <recommendedName>
        <fullName evidence="4">Carrier domain-containing protein</fullName>
    </recommendedName>
</protein>
<dbReference type="Gene3D" id="3.40.50.12780">
    <property type="entry name" value="N-terminal domain of ligase-like"/>
    <property type="match status" value="1"/>
</dbReference>
<dbReference type="InterPro" id="IPR023213">
    <property type="entry name" value="CAT-like_dom_sf"/>
</dbReference>
<dbReference type="InterPro" id="IPR001242">
    <property type="entry name" value="Condensation_dom"/>
</dbReference>
<dbReference type="SUPFAM" id="SSF52777">
    <property type="entry name" value="CoA-dependent acyltransferases"/>
    <property type="match status" value="2"/>
</dbReference>
<dbReference type="InterPro" id="IPR009081">
    <property type="entry name" value="PP-bd_ACP"/>
</dbReference>
<dbReference type="STRING" id="76021.BS329_04875"/>
<dbReference type="GO" id="GO:0008610">
    <property type="term" value="P:lipid biosynthetic process"/>
    <property type="evidence" value="ECO:0007669"/>
    <property type="project" value="UniProtKB-ARBA"/>
</dbReference>
<dbReference type="InterPro" id="IPR010071">
    <property type="entry name" value="AA_adenyl_dom"/>
</dbReference>
<comment type="cofactor">
    <cofactor evidence="1">
        <name>pantetheine 4'-phosphate</name>
        <dbReference type="ChEBI" id="CHEBI:47942"/>
    </cofactor>
</comment>
<dbReference type="PANTHER" id="PTHR45527">
    <property type="entry name" value="NONRIBOSOMAL PEPTIDE SYNTHETASE"/>
    <property type="match status" value="1"/>
</dbReference>
<dbReference type="SUPFAM" id="SSF47336">
    <property type="entry name" value="ACP-like"/>
    <property type="match status" value="1"/>
</dbReference>
<dbReference type="Pfam" id="PF00501">
    <property type="entry name" value="AMP-binding"/>
    <property type="match status" value="1"/>
</dbReference>
<dbReference type="InterPro" id="IPR020806">
    <property type="entry name" value="PKS_PP-bd"/>
</dbReference>
<dbReference type="Gene3D" id="1.10.1200.10">
    <property type="entry name" value="ACP-like"/>
    <property type="match status" value="1"/>
</dbReference>
<comment type="caution">
    <text evidence="5">The sequence shown here is derived from an EMBL/GenBank/DDBJ whole genome shotgun (WGS) entry which is preliminary data.</text>
</comment>